<dbReference type="EMBL" id="BMHP01000003">
    <property type="protein sequence ID" value="GGD82419.1"/>
    <property type="molecule type" value="Genomic_DNA"/>
</dbReference>
<evidence type="ECO:0000256" key="3">
    <source>
        <dbReference type="ARBA" id="ARBA00022553"/>
    </source>
</evidence>
<gene>
    <name evidence="8" type="ORF">GCM10010911_45680</name>
</gene>
<comment type="caution">
    <text evidence="8">The sequence shown here is derived from an EMBL/GenBank/DDBJ whole genome shotgun (WGS) entry which is preliminary data.</text>
</comment>
<proteinExistence type="predicted"/>
<dbReference type="InterPro" id="IPR010559">
    <property type="entry name" value="Sig_transdc_His_kin_internal"/>
</dbReference>
<dbReference type="GO" id="GO:0000155">
    <property type="term" value="F:phosphorelay sensor kinase activity"/>
    <property type="evidence" value="ECO:0007669"/>
    <property type="project" value="InterPro"/>
</dbReference>
<evidence type="ECO:0000259" key="7">
    <source>
        <dbReference type="PROSITE" id="PS50885"/>
    </source>
</evidence>
<reference evidence="8" key="2">
    <citation type="submission" date="2020-09" db="EMBL/GenBank/DDBJ databases">
        <authorList>
            <person name="Sun Q."/>
            <person name="Zhou Y."/>
        </authorList>
    </citation>
    <scope>NUCLEOTIDE SEQUENCE</scope>
    <source>
        <strain evidence="8">CGMCC 1.15178</strain>
    </source>
</reference>
<protein>
    <recommendedName>
        <fullName evidence="7">HAMP domain-containing protein</fullName>
    </recommendedName>
</protein>
<feature type="domain" description="HAMP" evidence="7">
    <location>
        <begin position="316"/>
        <end position="368"/>
    </location>
</feature>
<dbReference type="GO" id="GO:0005886">
    <property type="term" value="C:plasma membrane"/>
    <property type="evidence" value="ECO:0007669"/>
    <property type="project" value="UniProtKB-SubCell"/>
</dbReference>
<sequence>MVDPFRKSKLLSFGLFQKILFSFLVAIIPIMAVGYVLVSNGENIIRKEIESSLHSRVHFYLNELTRELGHIVNLKREYIFDQEIQRLNVLSPAMTDYDRRVAVLNLQKKMQTLSSSSSYIKTVKLHMVAEQKIIQPDQIEYGNSDEDKQLHLMLNRNEFPIVSWNNQLIMVERYPTGNYVNGDLPLYWIEIVLDRSKIESVLSQILTENGGNAILAGPEGKWAVLGDDSDPSFTEEMTRLNRVEGEESDSGQKRMTVWNQTYMVAYERSPDFGLALTLYVPEKDVFEPLEIYKIWFRILVATAILIVILFAYWIYLFLQRPLQRLIRAFRKVKEGTFDVHLTHKNKDEIQYLYQQFNQMVGRIQSLIHDVYEQNIRWQRAELRHLQAQINPHFLYNTYYRMHRLVQAEDIDSLKRYTRLLGDYLKYIARNAQEEATLRMEVDHARTYADILKMRFRDKVMIEWQELPDRLADLKVPRLVLQPIVENAFEYGVEEVEGIGLLRFSLMPDERALSLIVEDNGEHLPDSNLSEIIQRLASKEEDIETTGLVNVHRRLQLKFGEGYGIKAERSDLGGLRIIMVIPIGEVESYVPHTDRG</sequence>
<keyword evidence="5 6" id="KW-0472">Membrane</keyword>
<dbReference type="Gene3D" id="6.10.340.10">
    <property type="match status" value="1"/>
</dbReference>
<feature type="transmembrane region" description="Helical" evidence="6">
    <location>
        <begin position="20"/>
        <end position="38"/>
    </location>
</feature>
<dbReference type="InterPro" id="IPR003660">
    <property type="entry name" value="HAMP_dom"/>
</dbReference>
<organism evidence="8 9">
    <name type="scientific">Paenibacillus nasutitermitis</name>
    <dbReference type="NCBI Taxonomy" id="1652958"/>
    <lineage>
        <taxon>Bacteria</taxon>
        <taxon>Bacillati</taxon>
        <taxon>Bacillota</taxon>
        <taxon>Bacilli</taxon>
        <taxon>Bacillales</taxon>
        <taxon>Paenibacillaceae</taxon>
        <taxon>Paenibacillus</taxon>
    </lineage>
</organism>
<dbReference type="CDD" id="cd06225">
    <property type="entry name" value="HAMP"/>
    <property type="match status" value="1"/>
</dbReference>
<reference evidence="8" key="1">
    <citation type="journal article" date="2014" name="Int. J. Syst. Evol. Microbiol.">
        <title>Complete genome sequence of Corynebacterium casei LMG S-19264T (=DSM 44701T), isolated from a smear-ripened cheese.</title>
        <authorList>
            <consortium name="US DOE Joint Genome Institute (JGI-PGF)"/>
            <person name="Walter F."/>
            <person name="Albersmeier A."/>
            <person name="Kalinowski J."/>
            <person name="Ruckert C."/>
        </authorList>
    </citation>
    <scope>NUCLEOTIDE SEQUENCE</scope>
    <source>
        <strain evidence="8">CGMCC 1.15178</strain>
    </source>
</reference>
<keyword evidence="9" id="KW-1185">Reference proteome</keyword>
<keyword evidence="3" id="KW-0597">Phosphoprotein</keyword>
<dbReference type="Pfam" id="PF00672">
    <property type="entry name" value="HAMP"/>
    <property type="match status" value="1"/>
</dbReference>
<dbReference type="Gene3D" id="3.30.565.10">
    <property type="entry name" value="Histidine kinase-like ATPase, C-terminal domain"/>
    <property type="match status" value="1"/>
</dbReference>
<name>A0A916Z948_9BACL</name>
<dbReference type="InterPro" id="IPR036890">
    <property type="entry name" value="HATPase_C_sf"/>
</dbReference>
<dbReference type="SMART" id="SM00304">
    <property type="entry name" value="HAMP"/>
    <property type="match status" value="1"/>
</dbReference>
<keyword evidence="6" id="KW-0812">Transmembrane</keyword>
<keyword evidence="6" id="KW-1133">Transmembrane helix</keyword>
<dbReference type="Proteomes" id="UP000612456">
    <property type="component" value="Unassembled WGS sequence"/>
</dbReference>
<evidence type="ECO:0000256" key="2">
    <source>
        <dbReference type="ARBA" id="ARBA00022475"/>
    </source>
</evidence>
<evidence type="ECO:0000256" key="4">
    <source>
        <dbReference type="ARBA" id="ARBA00022679"/>
    </source>
</evidence>
<dbReference type="InterPro" id="IPR050640">
    <property type="entry name" value="Bact_2-comp_sensor_kinase"/>
</dbReference>
<keyword evidence="2" id="KW-1003">Cell membrane</keyword>
<dbReference type="RefSeq" id="WP_188995250.1">
    <property type="nucleotide sequence ID" value="NZ_BMHP01000003.1"/>
</dbReference>
<dbReference type="SUPFAM" id="SSF55874">
    <property type="entry name" value="ATPase domain of HSP90 chaperone/DNA topoisomerase II/histidine kinase"/>
    <property type="match status" value="1"/>
</dbReference>
<dbReference type="AlphaFoldDB" id="A0A916Z948"/>
<comment type="subcellular location">
    <subcellularLocation>
        <location evidence="1">Cell membrane</location>
        <topology evidence="1">Multi-pass membrane protein</topology>
    </subcellularLocation>
</comment>
<dbReference type="PANTHER" id="PTHR34220:SF7">
    <property type="entry name" value="SENSOR HISTIDINE KINASE YPDA"/>
    <property type="match status" value="1"/>
</dbReference>
<accession>A0A916Z948</accession>
<keyword evidence="4" id="KW-0808">Transferase</keyword>
<feature type="transmembrane region" description="Helical" evidence="6">
    <location>
        <begin position="294"/>
        <end position="318"/>
    </location>
</feature>
<dbReference type="Pfam" id="PF06580">
    <property type="entry name" value="His_kinase"/>
    <property type="match status" value="1"/>
</dbReference>
<evidence type="ECO:0000256" key="6">
    <source>
        <dbReference type="SAM" id="Phobius"/>
    </source>
</evidence>
<dbReference type="SUPFAM" id="SSF158472">
    <property type="entry name" value="HAMP domain-like"/>
    <property type="match status" value="1"/>
</dbReference>
<dbReference type="PANTHER" id="PTHR34220">
    <property type="entry name" value="SENSOR HISTIDINE KINASE YPDA"/>
    <property type="match status" value="1"/>
</dbReference>
<dbReference type="PROSITE" id="PS50885">
    <property type="entry name" value="HAMP"/>
    <property type="match status" value="1"/>
</dbReference>
<evidence type="ECO:0000313" key="9">
    <source>
        <dbReference type="Proteomes" id="UP000612456"/>
    </source>
</evidence>
<evidence type="ECO:0000256" key="5">
    <source>
        <dbReference type="ARBA" id="ARBA00023136"/>
    </source>
</evidence>
<evidence type="ECO:0000256" key="1">
    <source>
        <dbReference type="ARBA" id="ARBA00004651"/>
    </source>
</evidence>
<evidence type="ECO:0000313" key="8">
    <source>
        <dbReference type="EMBL" id="GGD82419.1"/>
    </source>
</evidence>